<accession>A0ACB8BV31</accession>
<keyword evidence="2" id="KW-1185">Reference proteome</keyword>
<gene>
    <name evidence="1" type="ORF">BV22DRAFT_1192632</name>
</gene>
<proteinExistence type="predicted"/>
<protein>
    <submittedName>
        <fullName evidence="1">Uncharacterized protein</fullName>
    </submittedName>
</protein>
<name>A0ACB8BV31_9AGAM</name>
<organism evidence="1 2">
    <name type="scientific">Leucogyrophana mollusca</name>
    <dbReference type="NCBI Taxonomy" id="85980"/>
    <lineage>
        <taxon>Eukaryota</taxon>
        <taxon>Fungi</taxon>
        <taxon>Dikarya</taxon>
        <taxon>Basidiomycota</taxon>
        <taxon>Agaricomycotina</taxon>
        <taxon>Agaricomycetes</taxon>
        <taxon>Agaricomycetidae</taxon>
        <taxon>Boletales</taxon>
        <taxon>Boletales incertae sedis</taxon>
        <taxon>Leucogyrophana</taxon>
    </lineage>
</organism>
<dbReference type="EMBL" id="MU266350">
    <property type="protein sequence ID" value="KAH7928697.1"/>
    <property type="molecule type" value="Genomic_DNA"/>
</dbReference>
<evidence type="ECO:0000313" key="1">
    <source>
        <dbReference type="EMBL" id="KAH7928697.1"/>
    </source>
</evidence>
<comment type="caution">
    <text evidence="1">The sequence shown here is derived from an EMBL/GenBank/DDBJ whole genome shotgun (WGS) entry which is preliminary data.</text>
</comment>
<dbReference type="Proteomes" id="UP000790709">
    <property type="component" value="Unassembled WGS sequence"/>
</dbReference>
<reference evidence="1" key="1">
    <citation type="journal article" date="2021" name="New Phytol.">
        <title>Evolutionary innovations through gain and loss of genes in the ectomycorrhizal Boletales.</title>
        <authorList>
            <person name="Wu G."/>
            <person name="Miyauchi S."/>
            <person name="Morin E."/>
            <person name="Kuo A."/>
            <person name="Drula E."/>
            <person name="Varga T."/>
            <person name="Kohler A."/>
            <person name="Feng B."/>
            <person name="Cao Y."/>
            <person name="Lipzen A."/>
            <person name="Daum C."/>
            <person name="Hundley H."/>
            <person name="Pangilinan J."/>
            <person name="Johnson J."/>
            <person name="Barry K."/>
            <person name="LaButti K."/>
            <person name="Ng V."/>
            <person name="Ahrendt S."/>
            <person name="Min B."/>
            <person name="Choi I.G."/>
            <person name="Park H."/>
            <person name="Plett J.M."/>
            <person name="Magnuson J."/>
            <person name="Spatafora J.W."/>
            <person name="Nagy L.G."/>
            <person name="Henrissat B."/>
            <person name="Grigoriev I.V."/>
            <person name="Yang Z.L."/>
            <person name="Xu J."/>
            <person name="Martin F.M."/>
        </authorList>
    </citation>
    <scope>NUCLEOTIDE SEQUENCE</scope>
    <source>
        <strain evidence="1">KUC20120723A-06</strain>
    </source>
</reference>
<sequence>MTNDMGSESGWSNVSNTPSPVPSPPPSCGCKEDKIQIDSKAITPTLPPVPPPKKSLLYDEPVKHEEFYFPEGNAVLRAGDVVFKVHWSILSRHSKKFEKMSTAVNFGPIRLPLAIPAEFARLLTVLYHPLPSKLQKWTVEDWSSVINQAQHWGMQAIKSHAAKELNLLAMDPVAKIMLWRRYNLDPAQLIPSFGALCTSAEPLSLDILMKVGAGTFVKLVEAREKIREGGSRCCCAPHREKGELHSSSVEQIVSTILLPRS</sequence>
<evidence type="ECO:0000313" key="2">
    <source>
        <dbReference type="Proteomes" id="UP000790709"/>
    </source>
</evidence>